<feature type="transmembrane region" description="Helical" evidence="6">
    <location>
        <begin position="66"/>
        <end position="85"/>
    </location>
</feature>
<reference evidence="8" key="1">
    <citation type="submission" date="2022-11" db="UniProtKB">
        <authorList>
            <consortium name="WormBaseParasite"/>
        </authorList>
    </citation>
    <scope>IDENTIFICATION</scope>
</reference>
<proteinExistence type="predicted"/>
<evidence type="ECO:0000256" key="1">
    <source>
        <dbReference type="ARBA" id="ARBA00004127"/>
    </source>
</evidence>
<dbReference type="InterPro" id="IPR036259">
    <property type="entry name" value="MFS_trans_sf"/>
</dbReference>
<accession>A0A914ZQ53</accession>
<dbReference type="PANTHER" id="PTHR23510">
    <property type="entry name" value="INNER MEMBRANE TRANSPORT PROTEIN YAJR"/>
    <property type="match status" value="1"/>
</dbReference>
<keyword evidence="4 6" id="KW-1133">Transmembrane helix</keyword>
<dbReference type="AlphaFoldDB" id="A0A914ZQ53"/>
<feature type="transmembrane region" description="Helical" evidence="6">
    <location>
        <begin position="265"/>
        <end position="286"/>
    </location>
</feature>
<name>A0A914ZQ53_PARUN</name>
<feature type="transmembrane region" description="Helical" evidence="6">
    <location>
        <begin position="105"/>
        <end position="128"/>
    </location>
</feature>
<evidence type="ECO:0000256" key="4">
    <source>
        <dbReference type="ARBA" id="ARBA00022989"/>
    </source>
</evidence>
<dbReference type="GO" id="GO:0012505">
    <property type="term" value="C:endomembrane system"/>
    <property type="evidence" value="ECO:0007669"/>
    <property type="project" value="UniProtKB-SubCell"/>
</dbReference>
<dbReference type="SUPFAM" id="SSF103473">
    <property type="entry name" value="MFS general substrate transporter"/>
    <property type="match status" value="1"/>
</dbReference>
<sequence>SPIGAKGVWLGVVHLSMYTVPAYVMILLSMISIILLLFCFEEKYSGIIDIDEEKDPYLVIPKFDKLAAAVLIYMWYVEQSIVTTIEVMASPLTIAMFNWNNSEAILYNGLIQSASCVISVINYFAIAYTRIGKFEKRRMMLFALILFLIHYTVNMPWPFYPEKMEFIQVNGTFTDDTTINGGCYQQYTWCEWTTRTPIYLYIVSATLIFGLAFPYFATPTGTIYSQVLGPRKQGFMQGIFALFGSVARTIGPLITTNLFERFGYLYPNLVQFLQIVVALALTIIFYRRLVPLRLIPRVGTFAKYKRGVFCHL</sequence>
<dbReference type="GO" id="GO:0005765">
    <property type="term" value="C:lysosomal membrane"/>
    <property type="evidence" value="ECO:0007669"/>
    <property type="project" value="TreeGrafter"/>
</dbReference>
<dbReference type="InterPro" id="IPR051068">
    <property type="entry name" value="MFS_Domain-Containing_Protein"/>
</dbReference>
<dbReference type="PANTHER" id="PTHR23510:SF3">
    <property type="entry name" value="MAJOR FACILITATOR SUPERFAMILY DOMAIN-CONTAINING PROTEIN 8"/>
    <property type="match status" value="1"/>
</dbReference>
<feature type="transmembrane region" description="Helical" evidence="6">
    <location>
        <begin position="20"/>
        <end position="40"/>
    </location>
</feature>
<keyword evidence="7" id="KW-1185">Reference proteome</keyword>
<comment type="subcellular location">
    <subcellularLocation>
        <location evidence="1">Endomembrane system</location>
        <topology evidence="1">Multi-pass membrane protein</topology>
    </subcellularLocation>
</comment>
<feature type="transmembrane region" description="Helical" evidence="6">
    <location>
        <begin position="140"/>
        <end position="160"/>
    </location>
</feature>
<keyword evidence="2" id="KW-0813">Transport</keyword>
<dbReference type="Gene3D" id="1.20.1250.20">
    <property type="entry name" value="MFS general substrate transporter like domains"/>
    <property type="match status" value="1"/>
</dbReference>
<protein>
    <submittedName>
        <fullName evidence="8">Major facilitator superfamily (MFS) profile domain-containing protein</fullName>
    </submittedName>
</protein>
<dbReference type="Proteomes" id="UP000887569">
    <property type="component" value="Unplaced"/>
</dbReference>
<evidence type="ECO:0000313" key="8">
    <source>
        <dbReference type="WBParaSite" id="PgB13_g055_t02"/>
    </source>
</evidence>
<feature type="transmembrane region" description="Helical" evidence="6">
    <location>
        <begin position="238"/>
        <end position="259"/>
    </location>
</feature>
<evidence type="ECO:0000256" key="2">
    <source>
        <dbReference type="ARBA" id="ARBA00022448"/>
    </source>
</evidence>
<evidence type="ECO:0000256" key="6">
    <source>
        <dbReference type="SAM" id="Phobius"/>
    </source>
</evidence>
<feature type="transmembrane region" description="Helical" evidence="6">
    <location>
        <begin position="198"/>
        <end position="217"/>
    </location>
</feature>
<keyword evidence="5 6" id="KW-0472">Membrane</keyword>
<keyword evidence="3 6" id="KW-0812">Transmembrane</keyword>
<dbReference type="WBParaSite" id="PgB13_g055_t02">
    <property type="protein sequence ID" value="PgB13_g055_t02"/>
    <property type="gene ID" value="PgB13_g055"/>
</dbReference>
<organism evidence="7 8">
    <name type="scientific">Parascaris univalens</name>
    <name type="common">Nematode worm</name>
    <dbReference type="NCBI Taxonomy" id="6257"/>
    <lineage>
        <taxon>Eukaryota</taxon>
        <taxon>Metazoa</taxon>
        <taxon>Ecdysozoa</taxon>
        <taxon>Nematoda</taxon>
        <taxon>Chromadorea</taxon>
        <taxon>Rhabditida</taxon>
        <taxon>Spirurina</taxon>
        <taxon>Ascaridomorpha</taxon>
        <taxon>Ascaridoidea</taxon>
        <taxon>Ascarididae</taxon>
        <taxon>Parascaris</taxon>
    </lineage>
</organism>
<evidence type="ECO:0000256" key="5">
    <source>
        <dbReference type="ARBA" id="ARBA00023136"/>
    </source>
</evidence>
<evidence type="ECO:0000313" key="7">
    <source>
        <dbReference type="Proteomes" id="UP000887569"/>
    </source>
</evidence>
<evidence type="ECO:0000256" key="3">
    <source>
        <dbReference type="ARBA" id="ARBA00022692"/>
    </source>
</evidence>